<comment type="subcellular location">
    <subcellularLocation>
        <location evidence="2">Cell envelope</location>
    </subcellularLocation>
    <subcellularLocation>
        <location evidence="3">Membrane</location>
        <topology evidence="3">Lipid-anchor</topology>
        <topology evidence="3">GPI-anchor</topology>
    </subcellularLocation>
</comment>
<evidence type="ECO:0000256" key="5">
    <source>
        <dbReference type="ARBA" id="ARBA00022676"/>
    </source>
</evidence>
<dbReference type="InterPro" id="IPR013320">
    <property type="entry name" value="ConA-like_dom_sf"/>
</dbReference>
<evidence type="ECO:0000256" key="20">
    <source>
        <dbReference type="SAM" id="SignalP"/>
    </source>
</evidence>
<keyword evidence="14" id="KW-0961">Cell wall biogenesis/degradation</keyword>
<evidence type="ECO:0000313" key="23">
    <source>
        <dbReference type="Proteomes" id="UP001217918"/>
    </source>
</evidence>
<evidence type="ECO:0000256" key="10">
    <source>
        <dbReference type="ARBA" id="ARBA00023157"/>
    </source>
</evidence>
<keyword evidence="9 16" id="KW-0472">Membrane</keyword>
<dbReference type="GO" id="GO:0098552">
    <property type="term" value="C:side of membrane"/>
    <property type="evidence" value="ECO:0007669"/>
    <property type="project" value="UniProtKB-KW"/>
</dbReference>
<evidence type="ECO:0000256" key="11">
    <source>
        <dbReference type="ARBA" id="ARBA00023180"/>
    </source>
</evidence>
<dbReference type="InterPro" id="IPR050546">
    <property type="entry name" value="Glycosyl_Hydrlase_16"/>
</dbReference>
<comment type="similarity">
    <text evidence="15">Belongs to the glycosyl hydrolase 16 family. CRH1 subfamily.</text>
</comment>
<evidence type="ECO:0000256" key="2">
    <source>
        <dbReference type="ARBA" id="ARBA00004196"/>
    </source>
</evidence>
<keyword evidence="12" id="KW-0449">Lipoprotein</keyword>
<dbReference type="PANTHER" id="PTHR10963">
    <property type="entry name" value="GLYCOSYL HYDROLASE-RELATED"/>
    <property type="match status" value="1"/>
</dbReference>
<evidence type="ECO:0000256" key="12">
    <source>
        <dbReference type="ARBA" id="ARBA00023288"/>
    </source>
</evidence>
<organism evidence="22 23">
    <name type="scientific">Phyllachora maydis</name>
    <dbReference type="NCBI Taxonomy" id="1825666"/>
    <lineage>
        <taxon>Eukaryota</taxon>
        <taxon>Fungi</taxon>
        <taxon>Dikarya</taxon>
        <taxon>Ascomycota</taxon>
        <taxon>Pezizomycotina</taxon>
        <taxon>Sordariomycetes</taxon>
        <taxon>Sordariomycetidae</taxon>
        <taxon>Phyllachorales</taxon>
        <taxon>Phyllachoraceae</taxon>
        <taxon>Phyllachora</taxon>
    </lineage>
</organism>
<evidence type="ECO:0000256" key="7">
    <source>
        <dbReference type="ARBA" id="ARBA00022729"/>
    </source>
</evidence>
<evidence type="ECO:0000256" key="18">
    <source>
        <dbReference type="PIRSR" id="PIRSR037299-2"/>
    </source>
</evidence>
<gene>
    <name evidence="22" type="ORF">P8C59_008748</name>
</gene>
<dbReference type="Pfam" id="PF00722">
    <property type="entry name" value="Glyco_hydro_16"/>
    <property type="match status" value="1"/>
</dbReference>
<keyword evidence="7 20" id="KW-0732">Signal</keyword>
<dbReference type="PANTHER" id="PTHR10963:SF68">
    <property type="entry name" value="GLYCOSIDASE CRH1-RELATED"/>
    <property type="match status" value="1"/>
</dbReference>
<comment type="caution">
    <text evidence="22">The sequence shown here is derived from an EMBL/GenBank/DDBJ whole genome shotgun (WGS) entry which is preliminary data.</text>
</comment>
<feature type="active site" description="Nucleophile" evidence="17">
    <location>
        <position position="121"/>
    </location>
</feature>
<dbReference type="GO" id="GO:0031505">
    <property type="term" value="P:fungal-type cell wall organization"/>
    <property type="evidence" value="ECO:0007669"/>
    <property type="project" value="TreeGrafter"/>
</dbReference>
<evidence type="ECO:0000256" key="8">
    <source>
        <dbReference type="ARBA" id="ARBA00022801"/>
    </source>
</evidence>
<evidence type="ECO:0000256" key="19">
    <source>
        <dbReference type="SAM" id="MobiDB-lite"/>
    </source>
</evidence>
<dbReference type="Proteomes" id="UP001217918">
    <property type="component" value="Unassembled WGS sequence"/>
</dbReference>
<evidence type="ECO:0000256" key="3">
    <source>
        <dbReference type="ARBA" id="ARBA00004589"/>
    </source>
</evidence>
<dbReference type="EC" id="3.2.-.-" evidence="16"/>
<proteinExistence type="inferred from homology"/>
<feature type="chain" id="PRO_5042000436" description="Crh-like protein" evidence="20">
    <location>
        <begin position="21"/>
        <end position="405"/>
    </location>
</feature>
<dbReference type="InterPro" id="IPR017168">
    <property type="entry name" value="CHR-like"/>
</dbReference>
<dbReference type="GO" id="GO:0009277">
    <property type="term" value="C:fungal-type cell wall"/>
    <property type="evidence" value="ECO:0007669"/>
    <property type="project" value="TreeGrafter"/>
</dbReference>
<keyword evidence="8 16" id="KW-0378">Hydrolase</keyword>
<dbReference type="GO" id="GO:0016757">
    <property type="term" value="F:glycosyltransferase activity"/>
    <property type="evidence" value="ECO:0007669"/>
    <property type="project" value="UniProtKB-KW"/>
</dbReference>
<keyword evidence="5" id="KW-0328">Glycosyltransferase</keyword>
<feature type="compositionally biased region" description="Polar residues" evidence="19">
    <location>
        <begin position="301"/>
        <end position="341"/>
    </location>
</feature>
<evidence type="ECO:0000313" key="22">
    <source>
        <dbReference type="EMBL" id="KAK2074550.1"/>
    </source>
</evidence>
<dbReference type="SUPFAM" id="SSF49899">
    <property type="entry name" value="Concanavalin A-like lectins/glucanases"/>
    <property type="match status" value="1"/>
</dbReference>
<feature type="disulfide bond" evidence="18">
    <location>
        <begin position="26"/>
        <end position="34"/>
    </location>
</feature>
<dbReference type="EMBL" id="JAQQPM010000008">
    <property type="protein sequence ID" value="KAK2074550.1"/>
    <property type="molecule type" value="Genomic_DNA"/>
</dbReference>
<keyword evidence="11" id="KW-0325">Glycoprotein</keyword>
<evidence type="ECO:0000256" key="17">
    <source>
        <dbReference type="PIRSR" id="PIRSR037299-1"/>
    </source>
</evidence>
<dbReference type="GO" id="GO:0005975">
    <property type="term" value="P:carbohydrate metabolic process"/>
    <property type="evidence" value="ECO:0007669"/>
    <property type="project" value="InterPro"/>
</dbReference>
<keyword evidence="23" id="KW-1185">Reference proteome</keyword>
<feature type="compositionally biased region" description="Gly residues" evidence="19">
    <location>
        <begin position="273"/>
        <end position="283"/>
    </location>
</feature>
<feature type="compositionally biased region" description="Low complexity" evidence="19">
    <location>
        <begin position="342"/>
        <end position="365"/>
    </location>
</feature>
<evidence type="ECO:0000256" key="14">
    <source>
        <dbReference type="ARBA" id="ARBA00023316"/>
    </source>
</evidence>
<keyword evidence="4" id="KW-0336">GPI-anchor</keyword>
<evidence type="ECO:0000256" key="6">
    <source>
        <dbReference type="ARBA" id="ARBA00022679"/>
    </source>
</evidence>
<feature type="region of interest" description="Disordered" evidence="19">
    <location>
        <begin position="270"/>
        <end position="365"/>
    </location>
</feature>
<dbReference type="GO" id="GO:0008843">
    <property type="term" value="F:endochitinase activity"/>
    <property type="evidence" value="ECO:0007669"/>
    <property type="project" value="UniProtKB-EC"/>
</dbReference>
<name>A0AAD9MHB2_9PEZI</name>
<feature type="signal peptide" evidence="20">
    <location>
        <begin position="1"/>
        <end position="20"/>
    </location>
</feature>
<dbReference type="CDD" id="cd02183">
    <property type="entry name" value="GH16_fungal_CRH1_transglycosylase"/>
    <property type="match status" value="1"/>
</dbReference>
<feature type="domain" description="GH16" evidence="21">
    <location>
        <begin position="28"/>
        <end position="239"/>
    </location>
</feature>
<evidence type="ECO:0000256" key="1">
    <source>
        <dbReference type="ARBA" id="ARBA00000822"/>
    </source>
</evidence>
<feature type="active site" description="Proton donor" evidence="17">
    <location>
        <position position="125"/>
    </location>
</feature>
<keyword evidence="13" id="KW-0326">Glycosidase</keyword>
<dbReference type="AlphaFoldDB" id="A0AAD9MHB2"/>
<evidence type="ECO:0000259" key="21">
    <source>
        <dbReference type="PROSITE" id="PS51762"/>
    </source>
</evidence>
<sequence length="405" mass="40990">MFSSLLTATSVVLAATVVSAQTFTECDPTKTSTCKPDPALGGSIDIDFRNGANDFFTPAQGTQIAYDKTSGAVFTINKVSDAPTIVSSKYIFYGKVEVVVQASQGVGVVTSFVLQSDDLDEIDWEWLGGDTSQVQTNYFSKGCTQTYTRGGFAQVNNPQSNFDTYTIDWTPQQLTWSINGNVVRTLTAASATGCDGYPQTPMQVKLGTWVAGGPNSPPGTVQWAGGYTDISKAPFIGYYQSIKITDYSNNVAGATEYVYGDQSGTSDSIKVITGGGSASGGHPSGSASTSAGAQSTMIDAHSSTGPASATMSSGGSVSGGFQTPSTTLLSVKTTDAASFPNSTTTGGSRGSTSGPSSGASITSSGARGAATTSTIAAGSSGAGTLSLSTAGVAVIGASLLMGLAM</sequence>
<reference evidence="22" key="1">
    <citation type="journal article" date="2023" name="Mol. Plant Microbe Interact.">
        <title>Elucidating the Obligate Nature and Biological Capacity of an Invasive Fungal Corn Pathogen.</title>
        <authorList>
            <person name="MacCready J.S."/>
            <person name="Roggenkamp E.M."/>
            <person name="Gdanetz K."/>
            <person name="Chilvers M.I."/>
        </authorList>
    </citation>
    <scope>NUCLEOTIDE SEQUENCE</scope>
    <source>
        <strain evidence="22">PM02</strain>
    </source>
</reference>
<evidence type="ECO:0000256" key="15">
    <source>
        <dbReference type="ARBA" id="ARBA00038074"/>
    </source>
</evidence>
<evidence type="ECO:0000256" key="16">
    <source>
        <dbReference type="PIRNR" id="PIRNR037299"/>
    </source>
</evidence>
<keyword evidence="6" id="KW-0808">Transferase</keyword>
<dbReference type="InterPro" id="IPR000757">
    <property type="entry name" value="Beta-glucanase-like"/>
</dbReference>
<evidence type="ECO:0000256" key="13">
    <source>
        <dbReference type="ARBA" id="ARBA00023295"/>
    </source>
</evidence>
<accession>A0AAD9MHB2</accession>
<dbReference type="PIRSF" id="PIRSF037299">
    <property type="entry name" value="Glycosidase_CRH1_prd"/>
    <property type="match status" value="1"/>
</dbReference>
<dbReference type="PROSITE" id="PS51762">
    <property type="entry name" value="GH16_2"/>
    <property type="match status" value="1"/>
</dbReference>
<feature type="compositionally biased region" description="Low complexity" evidence="19">
    <location>
        <begin position="284"/>
        <end position="296"/>
    </location>
</feature>
<keyword evidence="10 18" id="KW-1015">Disulfide bond</keyword>
<protein>
    <recommendedName>
        <fullName evidence="16">Crh-like protein</fullName>
        <ecNumber evidence="16">3.2.-.-</ecNumber>
    </recommendedName>
</protein>
<evidence type="ECO:0000256" key="4">
    <source>
        <dbReference type="ARBA" id="ARBA00022622"/>
    </source>
</evidence>
<dbReference type="Gene3D" id="2.60.120.200">
    <property type="match status" value="1"/>
</dbReference>
<evidence type="ECO:0000256" key="9">
    <source>
        <dbReference type="ARBA" id="ARBA00023136"/>
    </source>
</evidence>
<comment type="catalytic activity">
    <reaction evidence="1">
        <text>Random endo-hydrolysis of N-acetyl-beta-D-glucosaminide (1-&gt;4)-beta-linkages in chitin and chitodextrins.</text>
        <dbReference type="EC" id="3.2.1.14"/>
    </reaction>
</comment>